<organism evidence="8 9">
    <name type="scientific">Aureibacillus halotolerans</name>
    <dbReference type="NCBI Taxonomy" id="1508390"/>
    <lineage>
        <taxon>Bacteria</taxon>
        <taxon>Bacillati</taxon>
        <taxon>Bacillota</taxon>
        <taxon>Bacilli</taxon>
        <taxon>Bacillales</taxon>
        <taxon>Bacillaceae</taxon>
        <taxon>Aureibacillus</taxon>
    </lineage>
</organism>
<feature type="domain" description="Response regulatory" evidence="7">
    <location>
        <begin position="3"/>
        <end position="118"/>
    </location>
</feature>
<dbReference type="PANTHER" id="PTHR43228">
    <property type="entry name" value="TWO-COMPONENT RESPONSE REGULATOR"/>
    <property type="match status" value="1"/>
</dbReference>
<evidence type="ECO:0000256" key="4">
    <source>
        <dbReference type="ARBA" id="ARBA00023125"/>
    </source>
</evidence>
<dbReference type="Proteomes" id="UP000295632">
    <property type="component" value="Unassembled WGS sequence"/>
</dbReference>
<evidence type="ECO:0000313" key="8">
    <source>
        <dbReference type="EMBL" id="TDQ36729.1"/>
    </source>
</evidence>
<dbReference type="GO" id="GO:0000160">
    <property type="term" value="P:phosphorelay signal transduction system"/>
    <property type="evidence" value="ECO:0007669"/>
    <property type="project" value="UniProtKB-KW"/>
</dbReference>
<keyword evidence="1 6" id="KW-0597">Phosphoprotein</keyword>
<keyword evidence="3" id="KW-0805">Transcription regulation</keyword>
<evidence type="ECO:0000256" key="6">
    <source>
        <dbReference type="PROSITE-ProRule" id="PRU00169"/>
    </source>
</evidence>
<dbReference type="PROSITE" id="PS50110">
    <property type="entry name" value="RESPONSE_REGULATORY"/>
    <property type="match status" value="1"/>
</dbReference>
<accession>A0A4R6TXJ9</accession>
<dbReference type="SMART" id="SM00448">
    <property type="entry name" value="REC"/>
    <property type="match status" value="1"/>
</dbReference>
<dbReference type="InterPro" id="IPR001789">
    <property type="entry name" value="Sig_transdc_resp-reg_receiver"/>
</dbReference>
<dbReference type="Pfam" id="PF00072">
    <property type="entry name" value="Response_reg"/>
    <property type="match status" value="1"/>
</dbReference>
<dbReference type="GO" id="GO:0003677">
    <property type="term" value="F:DNA binding"/>
    <property type="evidence" value="ECO:0007669"/>
    <property type="project" value="UniProtKB-KW"/>
</dbReference>
<dbReference type="CDD" id="cd00156">
    <property type="entry name" value="REC"/>
    <property type="match status" value="1"/>
</dbReference>
<dbReference type="AlphaFoldDB" id="A0A4R6TXJ9"/>
<dbReference type="RefSeq" id="WP_133581523.1">
    <property type="nucleotide sequence ID" value="NZ_SNYJ01000016.1"/>
</dbReference>
<evidence type="ECO:0000256" key="2">
    <source>
        <dbReference type="ARBA" id="ARBA00023012"/>
    </source>
</evidence>
<protein>
    <submittedName>
        <fullName evidence="8">Response regulator receiver domain-containing protein</fullName>
    </submittedName>
</protein>
<gene>
    <name evidence="8" type="ORF">EV213_11627</name>
</gene>
<evidence type="ECO:0000256" key="5">
    <source>
        <dbReference type="ARBA" id="ARBA00023163"/>
    </source>
</evidence>
<evidence type="ECO:0000256" key="1">
    <source>
        <dbReference type="ARBA" id="ARBA00022553"/>
    </source>
</evidence>
<proteinExistence type="predicted"/>
<dbReference type="OrthoDB" id="9797769at2"/>
<keyword evidence="2" id="KW-0902">Two-component regulatory system</keyword>
<dbReference type="InterPro" id="IPR011006">
    <property type="entry name" value="CheY-like_superfamily"/>
</dbReference>
<dbReference type="PANTHER" id="PTHR43228:SF1">
    <property type="entry name" value="TWO-COMPONENT RESPONSE REGULATOR ARR22"/>
    <property type="match status" value="1"/>
</dbReference>
<keyword evidence="4" id="KW-0238">DNA-binding</keyword>
<dbReference type="SUPFAM" id="SSF52172">
    <property type="entry name" value="CheY-like"/>
    <property type="match status" value="1"/>
</dbReference>
<sequence>MGKILVVDDEEVLRMLIVDTLSDEGHVLYEAADGIEALEMIQEHSFDLIILDYMMPGMTGIEVAEQLSDEWKKKNNILMLSAKTQQQDIAQSKAAGIHYYFPKPFSPIELASFVNELINE</sequence>
<evidence type="ECO:0000256" key="3">
    <source>
        <dbReference type="ARBA" id="ARBA00023015"/>
    </source>
</evidence>
<evidence type="ECO:0000259" key="7">
    <source>
        <dbReference type="PROSITE" id="PS50110"/>
    </source>
</evidence>
<keyword evidence="9" id="KW-1185">Reference proteome</keyword>
<feature type="modified residue" description="4-aspartylphosphate" evidence="6">
    <location>
        <position position="52"/>
    </location>
</feature>
<comment type="caution">
    <text evidence="8">The sequence shown here is derived from an EMBL/GenBank/DDBJ whole genome shotgun (WGS) entry which is preliminary data.</text>
</comment>
<dbReference type="EMBL" id="SNYJ01000016">
    <property type="protein sequence ID" value="TDQ36729.1"/>
    <property type="molecule type" value="Genomic_DNA"/>
</dbReference>
<reference evidence="8 9" key="1">
    <citation type="submission" date="2019-03" db="EMBL/GenBank/DDBJ databases">
        <title>Genomic Encyclopedia of Type Strains, Phase IV (KMG-IV): sequencing the most valuable type-strain genomes for metagenomic binning, comparative biology and taxonomic classification.</title>
        <authorList>
            <person name="Goeker M."/>
        </authorList>
    </citation>
    <scope>NUCLEOTIDE SEQUENCE [LARGE SCALE GENOMIC DNA]</scope>
    <source>
        <strain evidence="8 9">DSM 28697</strain>
    </source>
</reference>
<dbReference type="InterPro" id="IPR052048">
    <property type="entry name" value="ST_Response_Regulator"/>
</dbReference>
<keyword evidence="5" id="KW-0804">Transcription</keyword>
<dbReference type="Gene3D" id="3.40.50.2300">
    <property type="match status" value="1"/>
</dbReference>
<name>A0A4R6TXJ9_9BACI</name>
<dbReference type="FunFam" id="3.40.50.2300:FF:000001">
    <property type="entry name" value="DNA-binding response regulator PhoB"/>
    <property type="match status" value="1"/>
</dbReference>
<evidence type="ECO:0000313" key="9">
    <source>
        <dbReference type="Proteomes" id="UP000295632"/>
    </source>
</evidence>